<organism evidence="1 2">
    <name type="scientific">Ampelomyces quisqualis</name>
    <name type="common">Powdery mildew agent</name>
    <dbReference type="NCBI Taxonomy" id="50730"/>
    <lineage>
        <taxon>Eukaryota</taxon>
        <taxon>Fungi</taxon>
        <taxon>Dikarya</taxon>
        <taxon>Ascomycota</taxon>
        <taxon>Pezizomycotina</taxon>
        <taxon>Dothideomycetes</taxon>
        <taxon>Pleosporomycetidae</taxon>
        <taxon>Pleosporales</taxon>
        <taxon>Pleosporineae</taxon>
        <taxon>Phaeosphaeriaceae</taxon>
        <taxon>Ampelomyces</taxon>
    </lineage>
</organism>
<evidence type="ECO:0000313" key="2">
    <source>
        <dbReference type="Proteomes" id="UP000800096"/>
    </source>
</evidence>
<protein>
    <submittedName>
        <fullName evidence="1">Uncharacterized protein</fullName>
    </submittedName>
</protein>
<dbReference type="Proteomes" id="UP000800096">
    <property type="component" value="Unassembled WGS sequence"/>
</dbReference>
<dbReference type="EMBL" id="ML979132">
    <property type="protein sequence ID" value="KAF1920789.1"/>
    <property type="molecule type" value="Genomic_DNA"/>
</dbReference>
<dbReference type="OrthoDB" id="3749727at2759"/>
<reference evidence="1" key="1">
    <citation type="journal article" date="2020" name="Stud. Mycol.">
        <title>101 Dothideomycetes genomes: a test case for predicting lifestyles and emergence of pathogens.</title>
        <authorList>
            <person name="Haridas S."/>
            <person name="Albert R."/>
            <person name="Binder M."/>
            <person name="Bloem J."/>
            <person name="Labutti K."/>
            <person name="Salamov A."/>
            <person name="Andreopoulos B."/>
            <person name="Baker S."/>
            <person name="Barry K."/>
            <person name="Bills G."/>
            <person name="Bluhm B."/>
            <person name="Cannon C."/>
            <person name="Castanera R."/>
            <person name="Culley D."/>
            <person name="Daum C."/>
            <person name="Ezra D."/>
            <person name="Gonzalez J."/>
            <person name="Henrissat B."/>
            <person name="Kuo A."/>
            <person name="Liang C."/>
            <person name="Lipzen A."/>
            <person name="Lutzoni F."/>
            <person name="Magnuson J."/>
            <person name="Mondo S."/>
            <person name="Nolan M."/>
            <person name="Ohm R."/>
            <person name="Pangilinan J."/>
            <person name="Park H.-J."/>
            <person name="Ramirez L."/>
            <person name="Alfaro M."/>
            <person name="Sun H."/>
            <person name="Tritt A."/>
            <person name="Yoshinaga Y."/>
            <person name="Zwiers L.-H."/>
            <person name="Turgeon B."/>
            <person name="Goodwin S."/>
            <person name="Spatafora J."/>
            <person name="Crous P."/>
            <person name="Grigoriev I."/>
        </authorList>
    </citation>
    <scope>NUCLEOTIDE SEQUENCE</scope>
    <source>
        <strain evidence="1">HMLAC05119</strain>
    </source>
</reference>
<gene>
    <name evidence="1" type="ORF">BDU57DRAFT_25177</name>
</gene>
<accession>A0A6A5QZW9</accession>
<proteinExistence type="predicted"/>
<evidence type="ECO:0000313" key="1">
    <source>
        <dbReference type="EMBL" id="KAF1920789.1"/>
    </source>
</evidence>
<sequence length="140" mass="15676">MACPILTKWRQLLPGTHSHKYCALIAYGDQVQLNSAFDTDFNTPKGEWSELGERLYFLVGSALAAQKEWNRMTFLQLEHEARVQGLLGPFEQHQLSAAKLRLKLACDAAALENTARDMAKEAFEADLLAAQTALERFVGH</sequence>
<dbReference type="AlphaFoldDB" id="A0A6A5QZW9"/>
<name>A0A6A5QZW9_AMPQU</name>
<keyword evidence="2" id="KW-1185">Reference proteome</keyword>